<dbReference type="SMART" id="SM00267">
    <property type="entry name" value="GGDEF"/>
    <property type="match status" value="1"/>
</dbReference>
<name>A0A4P9URU9_METBY</name>
<gene>
    <name evidence="10" type="ORF">EQU24_19335</name>
</gene>
<dbReference type="PANTHER" id="PTHR44757:SF2">
    <property type="entry name" value="BIOFILM ARCHITECTURE MAINTENANCE PROTEIN MBAA"/>
    <property type="match status" value="1"/>
</dbReference>
<dbReference type="GO" id="GO:0000160">
    <property type="term" value="P:phosphorelay signal transduction system"/>
    <property type="evidence" value="ECO:0007669"/>
    <property type="project" value="InterPro"/>
</dbReference>
<dbReference type="InterPro" id="IPR029787">
    <property type="entry name" value="Nucleotide_cyclase"/>
</dbReference>
<feature type="domain" description="PAS" evidence="7">
    <location>
        <begin position="128"/>
        <end position="172"/>
    </location>
</feature>
<dbReference type="AlphaFoldDB" id="A0A4P9URU9"/>
<dbReference type="FunFam" id="3.30.70.270:FF:000001">
    <property type="entry name" value="Diguanylate cyclase domain protein"/>
    <property type="match status" value="1"/>
</dbReference>
<dbReference type="Gene3D" id="3.20.20.450">
    <property type="entry name" value="EAL domain"/>
    <property type="match status" value="1"/>
</dbReference>
<evidence type="ECO:0000259" key="8">
    <source>
        <dbReference type="PROSITE" id="PS50883"/>
    </source>
</evidence>
<evidence type="ECO:0000256" key="3">
    <source>
        <dbReference type="ARBA" id="ARBA00022636"/>
    </source>
</evidence>
<feature type="domain" description="GGDEF" evidence="9">
    <location>
        <begin position="286"/>
        <end position="419"/>
    </location>
</feature>
<dbReference type="OrthoDB" id="9804951at2"/>
<dbReference type="SMART" id="SM00448">
    <property type="entry name" value="REC"/>
    <property type="match status" value="1"/>
</dbReference>
<dbReference type="EC" id="3.1.4.52" evidence="2"/>
<sequence length="689" mass="77542">MKILLIEDHKPDAILLRELLSENSTDQIHLFHLERLGDALEALKSREFDIALLDLSLPDAFGQETFRRLNRVAPSLPIIVLTGTDDQELAMDLAQAGAQDYLVKSELSSGLLHRSLHYAIERKRTELKLRLAATVFESTLEGIMITDAKTNIISVNEAFCEITGYSTEEIVGCTPTMFESERHSKAFFRQLWDILNKTGQWRGEIWNRRKSGEVFPAWVNISAVPNIADDKIGHYVAVFTEITELKLSEERLNYLAHHDPLTGLPNRLLFQDRLAQGILQAQRGKSMIAVMFLDLDRFKLINDTLGHPIGDELLVAVAERLRRCARETDTIARLGGDEFAVVLSSMTHEEDVEHVAQKIIQALSSVFCVGGHEVFVTTSIGITFYPGLNNDRSKLLEQADVAMYHAKKQGRNNYQYYTADMNAAAYERLMLETNLRRALEREEFRLYYQPQIDVQSGAVTGVEALIRWQSPELGLVSPGGFIPLLEETGLIVPVGEWVLETACRQMKEWLDAGYPAMTMAVNLSARQFHQADLVERIAQILQELDLPPELLELELTESMVMESVDSAVEILHKLKRMGVKVAIDDFGTGVSSLGYLKHFPIDTLKISHDFVLNLPRDSVDASIASAVINLARNMQLSSVAEGVENSEQMDFLRNQDCERLQGYLFSRPIPAEKMSELLGTWQAMPKKSG</sequence>
<dbReference type="Pfam" id="PF00072">
    <property type="entry name" value="Response_reg"/>
    <property type="match status" value="1"/>
</dbReference>
<dbReference type="InterPro" id="IPR001633">
    <property type="entry name" value="EAL_dom"/>
</dbReference>
<dbReference type="STRING" id="675511.GCA_000341735_03571"/>
<dbReference type="SUPFAM" id="SSF141868">
    <property type="entry name" value="EAL domain-like"/>
    <property type="match status" value="1"/>
</dbReference>
<dbReference type="Gene3D" id="3.40.50.2300">
    <property type="match status" value="1"/>
</dbReference>
<proteinExistence type="predicted"/>
<evidence type="ECO:0000256" key="2">
    <source>
        <dbReference type="ARBA" id="ARBA00012282"/>
    </source>
</evidence>
<dbReference type="PROSITE" id="PS50110">
    <property type="entry name" value="RESPONSE_REGULATORY"/>
    <property type="match status" value="1"/>
</dbReference>
<dbReference type="InterPro" id="IPR000014">
    <property type="entry name" value="PAS"/>
</dbReference>
<dbReference type="SMART" id="SM00091">
    <property type="entry name" value="PAS"/>
    <property type="match status" value="1"/>
</dbReference>
<evidence type="ECO:0000259" key="6">
    <source>
        <dbReference type="PROSITE" id="PS50110"/>
    </source>
</evidence>
<dbReference type="InterPro" id="IPR043128">
    <property type="entry name" value="Rev_trsase/Diguanyl_cyclase"/>
</dbReference>
<dbReference type="Pfam" id="PF13426">
    <property type="entry name" value="PAS_9"/>
    <property type="match status" value="1"/>
</dbReference>
<comment type="cofactor">
    <cofactor evidence="1">
        <name>Mg(2+)</name>
        <dbReference type="ChEBI" id="CHEBI:18420"/>
    </cofactor>
</comment>
<dbReference type="PANTHER" id="PTHR44757">
    <property type="entry name" value="DIGUANYLATE CYCLASE DGCP"/>
    <property type="match status" value="1"/>
</dbReference>
<evidence type="ECO:0000259" key="7">
    <source>
        <dbReference type="PROSITE" id="PS50112"/>
    </source>
</evidence>
<dbReference type="SMART" id="SM00052">
    <property type="entry name" value="EAL"/>
    <property type="match status" value="1"/>
</dbReference>
<keyword evidence="11" id="KW-1185">Reference proteome</keyword>
<feature type="domain" description="EAL" evidence="8">
    <location>
        <begin position="428"/>
        <end position="682"/>
    </location>
</feature>
<dbReference type="InterPro" id="IPR000160">
    <property type="entry name" value="GGDEF_dom"/>
</dbReference>
<dbReference type="RefSeq" id="WP_017841987.1">
    <property type="nucleotide sequence ID" value="NZ_CP035467.1"/>
</dbReference>
<dbReference type="InterPro" id="IPR011006">
    <property type="entry name" value="CheY-like_superfamily"/>
</dbReference>
<dbReference type="Gene3D" id="3.30.450.20">
    <property type="entry name" value="PAS domain"/>
    <property type="match status" value="1"/>
</dbReference>
<keyword evidence="3" id="KW-0973">c-di-GMP</keyword>
<dbReference type="Gene3D" id="3.30.70.270">
    <property type="match status" value="1"/>
</dbReference>
<dbReference type="CDD" id="cd01948">
    <property type="entry name" value="EAL"/>
    <property type="match status" value="1"/>
</dbReference>
<dbReference type="GO" id="GO:0071732">
    <property type="term" value="P:cellular response to nitric oxide"/>
    <property type="evidence" value="ECO:0007669"/>
    <property type="project" value="UniProtKB-ARBA"/>
</dbReference>
<keyword evidence="5" id="KW-0597">Phosphoprotein</keyword>
<dbReference type="FunFam" id="3.20.20.450:FF:000001">
    <property type="entry name" value="Cyclic di-GMP phosphodiesterase yahA"/>
    <property type="match status" value="1"/>
</dbReference>
<feature type="domain" description="Response regulatory" evidence="6">
    <location>
        <begin position="2"/>
        <end position="119"/>
    </location>
</feature>
<dbReference type="InterPro" id="IPR001610">
    <property type="entry name" value="PAC"/>
</dbReference>
<dbReference type="Pfam" id="PF00990">
    <property type="entry name" value="GGDEF"/>
    <property type="match status" value="1"/>
</dbReference>
<dbReference type="InterPro" id="IPR001789">
    <property type="entry name" value="Sig_transdc_resp-reg_receiver"/>
</dbReference>
<dbReference type="SUPFAM" id="SSF52172">
    <property type="entry name" value="CheY-like"/>
    <property type="match status" value="1"/>
</dbReference>
<reference evidence="11" key="1">
    <citation type="journal article" date="2019" name="J. Bacteriol.">
        <title>A Mutagenic Screen Identifies a TonB-Dependent Receptor Required for the Lanthanide Metal Switch in the Type I Methanotroph 'Methylotuvimicrobium buryatense' 5GB1C.</title>
        <authorList>
            <person name="Groom J.D."/>
            <person name="Ford S.M."/>
            <person name="Pesesky M.W."/>
            <person name="Lidstrom M.E."/>
        </authorList>
    </citation>
    <scope>NUCLEOTIDE SEQUENCE [LARGE SCALE GENOMIC DNA]</scope>
    <source>
        <strain evidence="11">5GB1C</strain>
    </source>
</reference>
<dbReference type="InterPro" id="IPR035965">
    <property type="entry name" value="PAS-like_dom_sf"/>
</dbReference>
<dbReference type="PROSITE" id="PS50883">
    <property type="entry name" value="EAL"/>
    <property type="match status" value="1"/>
</dbReference>
<organism evidence="10 11">
    <name type="scientific">Methylotuvimicrobium buryatense</name>
    <name type="common">Methylomicrobium buryatense</name>
    <dbReference type="NCBI Taxonomy" id="95641"/>
    <lineage>
        <taxon>Bacteria</taxon>
        <taxon>Pseudomonadati</taxon>
        <taxon>Pseudomonadota</taxon>
        <taxon>Gammaproteobacteria</taxon>
        <taxon>Methylococcales</taxon>
        <taxon>Methylococcaceae</taxon>
        <taxon>Methylotuvimicrobium</taxon>
    </lineage>
</organism>
<dbReference type="KEGG" id="mbur:EQU24_19335"/>
<dbReference type="InterPro" id="IPR035919">
    <property type="entry name" value="EAL_sf"/>
</dbReference>
<dbReference type="SUPFAM" id="SSF55073">
    <property type="entry name" value="Nucleotide cyclase"/>
    <property type="match status" value="1"/>
</dbReference>
<comment type="catalytic activity">
    <reaction evidence="4">
        <text>3',3'-c-di-GMP + H2O = 5'-phosphoguanylyl(3'-&gt;5')guanosine + H(+)</text>
        <dbReference type="Rhea" id="RHEA:24902"/>
        <dbReference type="ChEBI" id="CHEBI:15377"/>
        <dbReference type="ChEBI" id="CHEBI:15378"/>
        <dbReference type="ChEBI" id="CHEBI:58754"/>
        <dbReference type="ChEBI" id="CHEBI:58805"/>
        <dbReference type="EC" id="3.1.4.52"/>
    </reaction>
    <physiologicalReaction direction="left-to-right" evidence="4">
        <dbReference type="Rhea" id="RHEA:24903"/>
    </physiologicalReaction>
</comment>
<dbReference type="Proteomes" id="UP000305881">
    <property type="component" value="Chromosome"/>
</dbReference>
<evidence type="ECO:0000256" key="1">
    <source>
        <dbReference type="ARBA" id="ARBA00001946"/>
    </source>
</evidence>
<dbReference type="CDD" id="cd00130">
    <property type="entry name" value="PAS"/>
    <property type="match status" value="1"/>
</dbReference>
<dbReference type="Pfam" id="PF00563">
    <property type="entry name" value="EAL"/>
    <property type="match status" value="1"/>
</dbReference>
<accession>A0A4P9URU9</accession>
<dbReference type="NCBIfam" id="TIGR00229">
    <property type="entry name" value="sensory_box"/>
    <property type="match status" value="1"/>
</dbReference>
<evidence type="ECO:0000256" key="4">
    <source>
        <dbReference type="ARBA" id="ARBA00051114"/>
    </source>
</evidence>
<dbReference type="CDD" id="cd00156">
    <property type="entry name" value="REC"/>
    <property type="match status" value="1"/>
</dbReference>
<dbReference type="PROSITE" id="PS50112">
    <property type="entry name" value="PAS"/>
    <property type="match status" value="1"/>
</dbReference>
<dbReference type="SMART" id="SM00086">
    <property type="entry name" value="PAC"/>
    <property type="match status" value="1"/>
</dbReference>
<feature type="modified residue" description="4-aspartylphosphate" evidence="5">
    <location>
        <position position="54"/>
    </location>
</feature>
<dbReference type="PROSITE" id="PS50887">
    <property type="entry name" value="GGDEF"/>
    <property type="match status" value="1"/>
</dbReference>
<evidence type="ECO:0000259" key="9">
    <source>
        <dbReference type="PROSITE" id="PS50887"/>
    </source>
</evidence>
<evidence type="ECO:0000313" key="10">
    <source>
        <dbReference type="EMBL" id="QCW84147.1"/>
    </source>
</evidence>
<dbReference type="NCBIfam" id="TIGR00254">
    <property type="entry name" value="GGDEF"/>
    <property type="match status" value="1"/>
</dbReference>
<evidence type="ECO:0000256" key="5">
    <source>
        <dbReference type="PROSITE-ProRule" id="PRU00169"/>
    </source>
</evidence>
<dbReference type="GO" id="GO:0071111">
    <property type="term" value="F:cyclic-guanylate-specific phosphodiesterase activity"/>
    <property type="evidence" value="ECO:0007669"/>
    <property type="project" value="UniProtKB-EC"/>
</dbReference>
<evidence type="ECO:0000313" key="11">
    <source>
        <dbReference type="Proteomes" id="UP000305881"/>
    </source>
</evidence>
<dbReference type="EMBL" id="CP035467">
    <property type="protein sequence ID" value="QCW84147.1"/>
    <property type="molecule type" value="Genomic_DNA"/>
</dbReference>
<protein>
    <recommendedName>
        <fullName evidence="2">cyclic-guanylate-specific phosphodiesterase</fullName>
        <ecNumber evidence="2">3.1.4.52</ecNumber>
    </recommendedName>
</protein>
<dbReference type="SUPFAM" id="SSF55785">
    <property type="entry name" value="PYP-like sensor domain (PAS domain)"/>
    <property type="match status" value="1"/>
</dbReference>
<dbReference type="InterPro" id="IPR052155">
    <property type="entry name" value="Biofilm_reg_signaling"/>
</dbReference>
<dbReference type="CDD" id="cd01949">
    <property type="entry name" value="GGDEF"/>
    <property type="match status" value="1"/>
</dbReference>